<proteinExistence type="predicted"/>
<name>A0A0F9A6Z7_9ZZZZ</name>
<accession>A0A0F9A6Z7</accession>
<sequence length="68" mass="7958">MYELNEIKGRYDYLNSNGDFFYEAVTCADPARRCKDFAWLISEVDRLHEVIDEAKKGLQAMLESTYLT</sequence>
<reference evidence="1" key="1">
    <citation type="journal article" date="2015" name="Nature">
        <title>Complex archaea that bridge the gap between prokaryotes and eukaryotes.</title>
        <authorList>
            <person name="Spang A."/>
            <person name="Saw J.H."/>
            <person name="Jorgensen S.L."/>
            <person name="Zaremba-Niedzwiedzka K."/>
            <person name="Martijn J."/>
            <person name="Lind A.E."/>
            <person name="van Eijk R."/>
            <person name="Schleper C."/>
            <person name="Guy L."/>
            <person name="Ettema T.J."/>
        </authorList>
    </citation>
    <scope>NUCLEOTIDE SEQUENCE</scope>
</reference>
<dbReference type="EMBL" id="LAZR01044158">
    <property type="protein sequence ID" value="KKL05344.1"/>
    <property type="molecule type" value="Genomic_DNA"/>
</dbReference>
<comment type="caution">
    <text evidence="1">The sequence shown here is derived from an EMBL/GenBank/DDBJ whole genome shotgun (WGS) entry which is preliminary data.</text>
</comment>
<evidence type="ECO:0000313" key="1">
    <source>
        <dbReference type="EMBL" id="KKL05344.1"/>
    </source>
</evidence>
<gene>
    <name evidence="1" type="ORF">LCGC14_2606950</name>
</gene>
<dbReference type="AlphaFoldDB" id="A0A0F9A6Z7"/>
<protein>
    <submittedName>
        <fullName evidence="1">Uncharacterized protein</fullName>
    </submittedName>
</protein>
<organism evidence="1">
    <name type="scientific">marine sediment metagenome</name>
    <dbReference type="NCBI Taxonomy" id="412755"/>
    <lineage>
        <taxon>unclassified sequences</taxon>
        <taxon>metagenomes</taxon>
        <taxon>ecological metagenomes</taxon>
    </lineage>
</organism>